<dbReference type="RefSeq" id="WP_102196572.1">
    <property type="nucleotide sequence ID" value="NZ_NIPR01000034.1"/>
</dbReference>
<dbReference type="AlphaFoldDB" id="A0A2N7AT24"/>
<feature type="transmembrane region" description="Helical" evidence="6">
    <location>
        <begin position="378"/>
        <end position="399"/>
    </location>
</feature>
<evidence type="ECO:0000313" key="8">
    <source>
        <dbReference type="Proteomes" id="UP000235649"/>
    </source>
</evidence>
<dbReference type="PANTHER" id="PTHR30250">
    <property type="entry name" value="PST FAMILY PREDICTED COLANIC ACID TRANSPORTER"/>
    <property type="match status" value="1"/>
</dbReference>
<keyword evidence="8" id="KW-1185">Reference proteome</keyword>
<feature type="transmembrane region" description="Helical" evidence="6">
    <location>
        <begin position="204"/>
        <end position="223"/>
    </location>
</feature>
<sequence>MKVIKNYLYNTFYQIFILIVPLITTPYLARVLGPKGVGINSYTNSIIQYFILFGSIGVNLYGNRQVAFIRDNRTELTHTFYEIFLMRLVTIIFAYFCFVIFFFFLREYQIYYLAQSISIIAMAFDISWFFMGVEDFAITIFRNLIVKVLTLISIFIFVKSYDDLTTYILILSLSLLFGNITLFPSLQRYIGKAKLSELKIWRHLWPSLILFIPQIATQIYLVLNKTMLGLMVSVQASGYFDQSDKLVKVILAVATATGTVMLPHVANAFAKGKSEKTKKLLYESFSFVSAISIPMMFGLMAISSKFVPLFFTSKFTSVIPIMMIESVVIILIAWSNAIGTQFLLPTKQTKSYTLSVILGAIVNFIANVPLIIMFGAVGAAIATVLSELAVTIYQLIALRGQVVYKKLFRDFWKYFFAGIVMLFLVSYLNGALGKDWISLILEVLLGIFVYIIILILLRARILKKIGIIFKS</sequence>
<gene>
    <name evidence="7" type="ORF">CBP76_09020</name>
</gene>
<feature type="transmembrane region" description="Helical" evidence="6">
    <location>
        <begin position="411"/>
        <end position="430"/>
    </location>
</feature>
<feature type="transmembrane region" description="Helical" evidence="6">
    <location>
        <begin position="110"/>
        <end position="133"/>
    </location>
</feature>
<evidence type="ECO:0000256" key="4">
    <source>
        <dbReference type="ARBA" id="ARBA00022989"/>
    </source>
</evidence>
<comment type="caution">
    <text evidence="7">The sequence shown here is derived from an EMBL/GenBank/DDBJ whole genome shotgun (WGS) entry which is preliminary data.</text>
</comment>
<evidence type="ECO:0000256" key="3">
    <source>
        <dbReference type="ARBA" id="ARBA00022692"/>
    </source>
</evidence>
<name>A0A2N7AT24_9LACO</name>
<dbReference type="Proteomes" id="UP000235649">
    <property type="component" value="Unassembled WGS sequence"/>
</dbReference>
<evidence type="ECO:0000256" key="5">
    <source>
        <dbReference type="ARBA" id="ARBA00023136"/>
    </source>
</evidence>
<dbReference type="Pfam" id="PF01943">
    <property type="entry name" value="Polysacc_synt"/>
    <property type="match status" value="1"/>
</dbReference>
<keyword evidence="4 6" id="KW-1133">Transmembrane helix</keyword>
<feature type="transmembrane region" description="Helical" evidence="6">
    <location>
        <begin position="436"/>
        <end position="457"/>
    </location>
</feature>
<keyword evidence="2" id="KW-1003">Cell membrane</keyword>
<feature type="transmembrane region" description="Helical" evidence="6">
    <location>
        <begin position="41"/>
        <end position="62"/>
    </location>
</feature>
<evidence type="ECO:0000256" key="6">
    <source>
        <dbReference type="SAM" id="Phobius"/>
    </source>
</evidence>
<dbReference type="OrthoDB" id="9815702at2"/>
<keyword evidence="3 6" id="KW-0812">Transmembrane</keyword>
<evidence type="ECO:0000313" key="7">
    <source>
        <dbReference type="EMBL" id="PMD68832.1"/>
    </source>
</evidence>
<dbReference type="EMBL" id="NIPR01000034">
    <property type="protein sequence ID" value="PMD68832.1"/>
    <property type="molecule type" value="Genomic_DNA"/>
</dbReference>
<feature type="transmembrane region" description="Helical" evidence="6">
    <location>
        <begin position="164"/>
        <end position="183"/>
    </location>
</feature>
<protein>
    <submittedName>
        <fullName evidence="7">Flippase</fullName>
    </submittedName>
</protein>
<dbReference type="InterPro" id="IPR002797">
    <property type="entry name" value="Polysacc_synth"/>
</dbReference>
<organism evidence="7 8">
    <name type="scientific">Companilactobacillus nuruki</name>
    <dbReference type="NCBI Taxonomy" id="1993540"/>
    <lineage>
        <taxon>Bacteria</taxon>
        <taxon>Bacillati</taxon>
        <taxon>Bacillota</taxon>
        <taxon>Bacilli</taxon>
        <taxon>Lactobacillales</taxon>
        <taxon>Lactobacillaceae</taxon>
        <taxon>Companilactobacillus</taxon>
    </lineage>
</organism>
<feature type="transmembrane region" description="Helical" evidence="6">
    <location>
        <begin position="7"/>
        <end position="29"/>
    </location>
</feature>
<evidence type="ECO:0000256" key="1">
    <source>
        <dbReference type="ARBA" id="ARBA00004651"/>
    </source>
</evidence>
<keyword evidence="5 6" id="KW-0472">Membrane</keyword>
<reference evidence="7 8" key="1">
    <citation type="submission" date="2017-05" db="EMBL/GenBank/DDBJ databases">
        <title>Lactobacillus nurukis nov., sp. nov., isolated from nuruk.</title>
        <authorList>
            <person name="Kim S.-J."/>
        </authorList>
    </citation>
    <scope>NUCLEOTIDE SEQUENCE [LARGE SCALE GENOMIC DNA]</scope>
    <source>
        <strain evidence="7 8">SYF10-1a</strain>
    </source>
</reference>
<proteinExistence type="predicted"/>
<evidence type="ECO:0000256" key="2">
    <source>
        <dbReference type="ARBA" id="ARBA00022475"/>
    </source>
</evidence>
<feature type="transmembrane region" description="Helical" evidence="6">
    <location>
        <begin position="83"/>
        <end position="104"/>
    </location>
</feature>
<feature type="transmembrane region" description="Helical" evidence="6">
    <location>
        <begin position="351"/>
        <end position="372"/>
    </location>
</feature>
<dbReference type="PANTHER" id="PTHR30250:SF11">
    <property type="entry name" value="O-ANTIGEN TRANSPORTER-RELATED"/>
    <property type="match status" value="1"/>
</dbReference>
<feature type="transmembrane region" description="Helical" evidence="6">
    <location>
        <begin position="249"/>
        <end position="269"/>
    </location>
</feature>
<dbReference type="GO" id="GO:0005886">
    <property type="term" value="C:plasma membrane"/>
    <property type="evidence" value="ECO:0007669"/>
    <property type="project" value="UniProtKB-SubCell"/>
</dbReference>
<feature type="transmembrane region" description="Helical" evidence="6">
    <location>
        <begin position="315"/>
        <end position="339"/>
    </location>
</feature>
<feature type="transmembrane region" description="Helical" evidence="6">
    <location>
        <begin position="140"/>
        <end position="158"/>
    </location>
</feature>
<dbReference type="InterPro" id="IPR050833">
    <property type="entry name" value="Poly_Biosynth_Transport"/>
</dbReference>
<comment type="subcellular location">
    <subcellularLocation>
        <location evidence="1">Cell membrane</location>
        <topology evidence="1">Multi-pass membrane protein</topology>
    </subcellularLocation>
</comment>
<feature type="transmembrane region" description="Helical" evidence="6">
    <location>
        <begin position="281"/>
        <end position="303"/>
    </location>
</feature>
<accession>A0A2N7AT24</accession>